<comment type="caution">
    <text evidence="2">The sequence shown here is derived from an EMBL/GenBank/DDBJ whole genome shotgun (WGS) entry which is preliminary data.</text>
</comment>
<reference evidence="2 3" key="1">
    <citation type="submission" date="2024-09" db="EMBL/GenBank/DDBJ databases">
        <authorList>
            <person name="Sun Q."/>
            <person name="Mori K."/>
        </authorList>
    </citation>
    <scope>NUCLEOTIDE SEQUENCE [LARGE SCALE GENOMIC DNA]</scope>
    <source>
        <strain evidence="2 3">JCM 3324</strain>
    </source>
</reference>
<proteinExistence type="predicted"/>
<evidence type="ECO:0000313" key="2">
    <source>
        <dbReference type="EMBL" id="MFB9476997.1"/>
    </source>
</evidence>
<dbReference type="Proteomes" id="UP001589568">
    <property type="component" value="Unassembled WGS sequence"/>
</dbReference>
<feature type="chain" id="PRO_5046479703" evidence="1">
    <location>
        <begin position="30"/>
        <end position="48"/>
    </location>
</feature>
<dbReference type="EMBL" id="JBHMCF010000058">
    <property type="protein sequence ID" value="MFB9476997.1"/>
    <property type="molecule type" value="Genomic_DNA"/>
</dbReference>
<dbReference type="RefSeq" id="WP_379485265.1">
    <property type="nucleotide sequence ID" value="NZ_JBHMCF010000058.1"/>
</dbReference>
<gene>
    <name evidence="2" type="ORF">ACFFR3_46545</name>
</gene>
<evidence type="ECO:0000256" key="1">
    <source>
        <dbReference type="SAM" id="SignalP"/>
    </source>
</evidence>
<keyword evidence="3" id="KW-1185">Reference proteome</keyword>
<keyword evidence="1" id="KW-0732">Signal</keyword>
<evidence type="ECO:0000313" key="3">
    <source>
        <dbReference type="Proteomes" id="UP001589568"/>
    </source>
</evidence>
<protein>
    <submittedName>
        <fullName evidence="2">Uncharacterized protein</fullName>
    </submittedName>
</protein>
<organism evidence="2 3">
    <name type="scientific">Nonomuraea salmonea</name>
    <dbReference type="NCBI Taxonomy" id="46181"/>
    <lineage>
        <taxon>Bacteria</taxon>
        <taxon>Bacillati</taxon>
        <taxon>Actinomycetota</taxon>
        <taxon>Actinomycetes</taxon>
        <taxon>Streptosporangiales</taxon>
        <taxon>Streptosporangiaceae</taxon>
        <taxon>Nonomuraea</taxon>
    </lineage>
</organism>
<feature type="signal peptide" evidence="1">
    <location>
        <begin position="1"/>
        <end position="29"/>
    </location>
</feature>
<accession>A0ABV5P3E8</accession>
<sequence length="48" mass="4652">MISKKAAAQVVAAIAITVAGILAANPANAVTDPPSGGQVGTNGFTWSN</sequence>
<name>A0ABV5P3E8_9ACTN</name>